<proteinExistence type="inferred from homology"/>
<feature type="domain" description="Carbohydrate kinase FGGY N-terminal" evidence="4">
    <location>
        <begin position="3"/>
        <end position="249"/>
    </location>
</feature>
<dbReference type="InterPro" id="IPR018485">
    <property type="entry name" value="FGGY_C"/>
</dbReference>
<keyword evidence="2" id="KW-0808">Transferase</keyword>
<dbReference type="InterPro" id="IPR050406">
    <property type="entry name" value="FGGY_Carb_Kinase"/>
</dbReference>
<comment type="similarity">
    <text evidence="1">Belongs to the FGGY kinase family.</text>
</comment>
<keyword evidence="7" id="KW-1185">Reference proteome</keyword>
<dbReference type="Pfam" id="PF02782">
    <property type="entry name" value="FGGY_C"/>
    <property type="match status" value="1"/>
</dbReference>
<dbReference type="AlphaFoldDB" id="A0A1I0B7L4"/>
<evidence type="ECO:0000313" key="6">
    <source>
        <dbReference type="EMBL" id="SET02765.1"/>
    </source>
</evidence>
<evidence type="ECO:0000256" key="1">
    <source>
        <dbReference type="ARBA" id="ARBA00009156"/>
    </source>
</evidence>
<gene>
    <name evidence="6" type="ORF">SAMN02583745_01173</name>
</gene>
<dbReference type="PIRSF" id="PIRSF000538">
    <property type="entry name" value="GlpK"/>
    <property type="match status" value="1"/>
</dbReference>
<name>A0A1I0B7L4_9GAMM</name>
<reference evidence="7" key="1">
    <citation type="submission" date="2016-10" db="EMBL/GenBank/DDBJ databases">
        <authorList>
            <person name="Varghese N."/>
            <person name="Submissions S."/>
        </authorList>
    </citation>
    <scope>NUCLEOTIDE SEQUENCE [LARGE SCALE GENOMIC DNA]</scope>
    <source>
        <strain evidence="7">DSM 18579</strain>
    </source>
</reference>
<dbReference type="STRING" id="1123402.SAMN02583745_01173"/>
<evidence type="ECO:0000256" key="3">
    <source>
        <dbReference type="ARBA" id="ARBA00022777"/>
    </source>
</evidence>
<sequence>MNYYIGIDSGGTFLKAALYSADGVQHAIAKKAVHNIYEQPGWVERDLTDYWHDFVSVIKDLLQQFKGNVLDIKGLSISAQGKGVYLLDKQGHPLGHGITSADGRSIQIVKTWLSAGLNKKIYPVTKQTLWTGHPVSILRWLKEHQPERYEKIGAVLMSHDYLRYCLTGDISAELTNISESNFFNHHTGGYDSGLLAEFGIPEIEPALAKIIQPTQLAGYIHQAASEQTGLPLNLAVYGGLFDVVSTAMCSGIDESNQAINYVMGTWSVTSAIVHQIKPSDYPYVYGYYLYQDQYILHEASPTSASNYEWFAPYLSEDGELNHDLNAEQVAQLPKANSSLYFIPFIYGSNEGLGIKGGFYGLQAHHQRGHLIQAIWEGILFCHYVHLERVSAIYHNAKQLRVTGAAAKNSVWMQMLADLTQMVVIPTTIEEPGALGAALISMLGSGEITHIDDINATLVSDNRVFYPDAQLADVYYQKYLRYRKLVGLLKQFEDSVE</sequence>
<dbReference type="GO" id="GO:0005975">
    <property type="term" value="P:carbohydrate metabolic process"/>
    <property type="evidence" value="ECO:0007669"/>
    <property type="project" value="InterPro"/>
</dbReference>
<evidence type="ECO:0000313" key="7">
    <source>
        <dbReference type="Proteomes" id="UP000242642"/>
    </source>
</evidence>
<accession>A0A1I0B7L4</accession>
<dbReference type="SUPFAM" id="SSF53067">
    <property type="entry name" value="Actin-like ATPase domain"/>
    <property type="match status" value="2"/>
</dbReference>
<dbReference type="GO" id="GO:0016301">
    <property type="term" value="F:kinase activity"/>
    <property type="evidence" value="ECO:0007669"/>
    <property type="project" value="UniProtKB-KW"/>
</dbReference>
<keyword evidence="3 6" id="KW-0418">Kinase</keyword>
<dbReference type="CDD" id="cd07802">
    <property type="entry name" value="ASKHA_NBD_FGGY_EcLyxK-like"/>
    <property type="match status" value="1"/>
</dbReference>
<dbReference type="RefSeq" id="WP_093318548.1">
    <property type="nucleotide sequence ID" value="NZ_FOHV01000007.1"/>
</dbReference>
<dbReference type="InterPro" id="IPR043129">
    <property type="entry name" value="ATPase_NBD"/>
</dbReference>
<protein>
    <submittedName>
        <fullName evidence="6">L-xylulose kinase</fullName>
    </submittedName>
</protein>
<dbReference type="Gene3D" id="3.30.420.40">
    <property type="match status" value="2"/>
</dbReference>
<feature type="domain" description="Carbohydrate kinase FGGY C-terminal" evidence="5">
    <location>
        <begin position="260"/>
        <end position="441"/>
    </location>
</feature>
<evidence type="ECO:0000259" key="4">
    <source>
        <dbReference type="Pfam" id="PF00370"/>
    </source>
</evidence>
<dbReference type="InterPro" id="IPR000577">
    <property type="entry name" value="Carb_kinase_FGGY"/>
</dbReference>
<dbReference type="Proteomes" id="UP000242642">
    <property type="component" value="Unassembled WGS sequence"/>
</dbReference>
<dbReference type="EMBL" id="FOHV01000007">
    <property type="protein sequence ID" value="SET02765.1"/>
    <property type="molecule type" value="Genomic_DNA"/>
</dbReference>
<dbReference type="Pfam" id="PF00370">
    <property type="entry name" value="FGGY_N"/>
    <property type="match status" value="1"/>
</dbReference>
<dbReference type="InterPro" id="IPR018484">
    <property type="entry name" value="FGGY_N"/>
</dbReference>
<evidence type="ECO:0000256" key="2">
    <source>
        <dbReference type="ARBA" id="ARBA00022679"/>
    </source>
</evidence>
<organism evidence="6 7">
    <name type="scientific">Thorsellia anophelis DSM 18579</name>
    <dbReference type="NCBI Taxonomy" id="1123402"/>
    <lineage>
        <taxon>Bacteria</taxon>
        <taxon>Pseudomonadati</taxon>
        <taxon>Pseudomonadota</taxon>
        <taxon>Gammaproteobacteria</taxon>
        <taxon>Enterobacterales</taxon>
        <taxon>Thorselliaceae</taxon>
        <taxon>Thorsellia</taxon>
    </lineage>
</organism>
<evidence type="ECO:0000259" key="5">
    <source>
        <dbReference type="Pfam" id="PF02782"/>
    </source>
</evidence>
<dbReference type="OrthoDB" id="9805576at2"/>
<dbReference type="PANTHER" id="PTHR43095">
    <property type="entry name" value="SUGAR KINASE"/>
    <property type="match status" value="1"/>
</dbReference>
<dbReference type="PANTHER" id="PTHR43095:SF3">
    <property type="entry name" value="L-XYLULOSE_3-KETO-L-GULONATE KINASE"/>
    <property type="match status" value="1"/>
</dbReference>